<dbReference type="RefSeq" id="WP_275681307.1">
    <property type="nucleotide sequence ID" value="NZ_JAJLJH010000001.1"/>
</dbReference>
<feature type="domain" description="Glycosyltransferase 2-like" evidence="1">
    <location>
        <begin position="14"/>
        <end position="124"/>
    </location>
</feature>
<comment type="caution">
    <text evidence="2">The sequence shown here is derived from an EMBL/GenBank/DDBJ whole genome shotgun (WGS) entry which is preliminary data.</text>
</comment>
<dbReference type="Pfam" id="PF00535">
    <property type="entry name" value="Glycos_transf_2"/>
    <property type="match status" value="1"/>
</dbReference>
<dbReference type="AlphaFoldDB" id="A0A9X1YF17"/>
<evidence type="ECO:0000259" key="1">
    <source>
        <dbReference type="Pfam" id="PF00535"/>
    </source>
</evidence>
<organism evidence="2 3">
    <name type="scientific">Scleromatobacter humisilvae</name>
    <dbReference type="NCBI Taxonomy" id="2897159"/>
    <lineage>
        <taxon>Bacteria</taxon>
        <taxon>Pseudomonadati</taxon>
        <taxon>Pseudomonadota</taxon>
        <taxon>Betaproteobacteria</taxon>
        <taxon>Burkholderiales</taxon>
        <taxon>Sphaerotilaceae</taxon>
        <taxon>Scleromatobacter</taxon>
    </lineage>
</organism>
<dbReference type="InterPro" id="IPR029044">
    <property type="entry name" value="Nucleotide-diphossugar_trans"/>
</dbReference>
<protein>
    <submittedName>
        <fullName evidence="2">Glycosyltransferase family 2 protein</fullName>
    </submittedName>
</protein>
<dbReference type="Proteomes" id="UP001139353">
    <property type="component" value="Unassembled WGS sequence"/>
</dbReference>
<keyword evidence="3" id="KW-1185">Reference proteome</keyword>
<dbReference type="CDD" id="cd04179">
    <property type="entry name" value="DPM_DPG-synthase_like"/>
    <property type="match status" value="1"/>
</dbReference>
<dbReference type="Gene3D" id="3.90.550.10">
    <property type="entry name" value="Spore Coat Polysaccharide Biosynthesis Protein SpsA, Chain A"/>
    <property type="match status" value="1"/>
</dbReference>
<gene>
    <name evidence="2" type="ORF">LPC04_06175</name>
</gene>
<dbReference type="InterPro" id="IPR001173">
    <property type="entry name" value="Glyco_trans_2-like"/>
</dbReference>
<dbReference type="SUPFAM" id="SSF53448">
    <property type="entry name" value="Nucleotide-diphospho-sugar transferases"/>
    <property type="match status" value="1"/>
</dbReference>
<sequence>MIANPSHAVAPRISCIICAFNEGPRIGAVLEVAAGHPLVAEVIVVDDGSSDDTAQVVARFADVRLISHEKNQGKSKAVATGVAAARHGLLMLLDADLKGLRAEDLVSLATPVLEGRAAVSMSLRRNSLAIFRWAGIDFVSGERVVDKALLADVLEDIHALPRFGIEVFMNKRIIAARLPVAIANWRTVTQARKAEKLGWWRGVRAEWRMVFDLIDAVYPLELLTQTLHLALLRTPAEPRPALQEP</sequence>
<proteinExistence type="predicted"/>
<name>A0A9X1YF17_9BURK</name>
<dbReference type="PANTHER" id="PTHR48090">
    <property type="entry name" value="UNDECAPRENYL-PHOSPHATE 4-DEOXY-4-FORMAMIDO-L-ARABINOSE TRANSFERASE-RELATED"/>
    <property type="match status" value="1"/>
</dbReference>
<dbReference type="EMBL" id="JAJLJH010000001">
    <property type="protein sequence ID" value="MCK9685299.1"/>
    <property type="molecule type" value="Genomic_DNA"/>
</dbReference>
<evidence type="ECO:0000313" key="2">
    <source>
        <dbReference type="EMBL" id="MCK9685299.1"/>
    </source>
</evidence>
<reference evidence="2" key="1">
    <citation type="submission" date="2021-11" db="EMBL/GenBank/DDBJ databases">
        <title>BS-T2-15 a new species belonging to the Comamonadaceae family isolated from the soil of a French oak forest.</title>
        <authorList>
            <person name="Mieszkin S."/>
            <person name="Alain K."/>
        </authorList>
    </citation>
    <scope>NUCLEOTIDE SEQUENCE</scope>
    <source>
        <strain evidence="2">BS-T2-15</strain>
    </source>
</reference>
<dbReference type="PANTHER" id="PTHR48090:SF7">
    <property type="entry name" value="RFBJ PROTEIN"/>
    <property type="match status" value="1"/>
</dbReference>
<accession>A0A9X1YF17</accession>
<dbReference type="InterPro" id="IPR050256">
    <property type="entry name" value="Glycosyltransferase_2"/>
</dbReference>
<evidence type="ECO:0000313" key="3">
    <source>
        <dbReference type="Proteomes" id="UP001139353"/>
    </source>
</evidence>